<dbReference type="InterPro" id="IPR009057">
    <property type="entry name" value="Homeodomain-like_sf"/>
</dbReference>
<dbReference type="Pfam" id="PF00158">
    <property type="entry name" value="Sigma54_activat"/>
    <property type="match status" value="1"/>
</dbReference>
<dbReference type="InterPro" id="IPR027417">
    <property type="entry name" value="P-loop_NTPase"/>
</dbReference>
<dbReference type="SMART" id="SM00382">
    <property type="entry name" value="AAA"/>
    <property type="match status" value="1"/>
</dbReference>
<dbReference type="Proteomes" id="UP000675664">
    <property type="component" value="Unassembled WGS sequence"/>
</dbReference>
<dbReference type="InterPro" id="IPR025944">
    <property type="entry name" value="Sigma_54_int_dom_CS"/>
</dbReference>
<dbReference type="PRINTS" id="PR01590">
    <property type="entry name" value="HTHFIS"/>
</dbReference>
<dbReference type="RefSeq" id="WP_227019359.1">
    <property type="nucleotide sequence ID" value="NZ_JAGSND010000011.1"/>
</dbReference>
<dbReference type="FunFam" id="3.40.50.300:FF:000006">
    <property type="entry name" value="DNA-binding transcriptional regulator NtrC"/>
    <property type="match status" value="1"/>
</dbReference>
<dbReference type="InterPro" id="IPR058031">
    <property type="entry name" value="AAA_lid_NorR"/>
</dbReference>
<reference evidence="8" key="2">
    <citation type="submission" date="2021-04" db="EMBL/GenBank/DDBJ databases">
        <authorList>
            <person name="Liu J."/>
        </authorList>
    </citation>
    <scope>NUCLEOTIDE SEQUENCE</scope>
    <source>
        <strain evidence="8">BAD-6</strain>
    </source>
</reference>
<dbReference type="SMART" id="SM00091">
    <property type="entry name" value="PAS"/>
    <property type="match status" value="1"/>
</dbReference>
<evidence type="ECO:0000259" key="7">
    <source>
        <dbReference type="PROSITE" id="PS50112"/>
    </source>
</evidence>
<dbReference type="EMBL" id="JAGSND010000011">
    <property type="protein sequence ID" value="MBR0599226.1"/>
    <property type="molecule type" value="Genomic_DNA"/>
</dbReference>
<dbReference type="InterPro" id="IPR035965">
    <property type="entry name" value="PAS-like_dom_sf"/>
</dbReference>
<dbReference type="SUPFAM" id="SSF55785">
    <property type="entry name" value="PYP-like sensor domain (PAS domain)"/>
    <property type="match status" value="1"/>
</dbReference>
<keyword evidence="4" id="KW-0238">DNA-binding</keyword>
<evidence type="ECO:0000259" key="6">
    <source>
        <dbReference type="PROSITE" id="PS50045"/>
    </source>
</evidence>
<dbReference type="PROSITE" id="PS00675">
    <property type="entry name" value="SIGMA54_INTERACT_1"/>
    <property type="match status" value="1"/>
</dbReference>
<dbReference type="InterPro" id="IPR025662">
    <property type="entry name" value="Sigma_54_int_dom_ATP-bd_1"/>
</dbReference>
<dbReference type="Gene3D" id="1.10.10.60">
    <property type="entry name" value="Homeodomain-like"/>
    <property type="match status" value="1"/>
</dbReference>
<dbReference type="GO" id="GO:0006355">
    <property type="term" value="P:regulation of DNA-templated transcription"/>
    <property type="evidence" value="ECO:0007669"/>
    <property type="project" value="InterPro"/>
</dbReference>
<evidence type="ECO:0000256" key="5">
    <source>
        <dbReference type="ARBA" id="ARBA00023163"/>
    </source>
</evidence>
<reference evidence="8" key="1">
    <citation type="submission" date="2021-04" db="EMBL/GenBank/DDBJ databases">
        <title>Sinoanaerobacter chloroacetimidivorans sp. nov., an obligate anaerobic bacterium isolated from anaerobic sludge.</title>
        <authorList>
            <person name="Bao Y."/>
        </authorList>
    </citation>
    <scope>NUCLEOTIDE SEQUENCE</scope>
    <source>
        <strain evidence="8">BAD-6</strain>
    </source>
</reference>
<dbReference type="Gene3D" id="3.40.50.300">
    <property type="entry name" value="P-loop containing nucleotide triphosphate hydrolases"/>
    <property type="match status" value="1"/>
</dbReference>
<keyword evidence="3" id="KW-0805">Transcription regulation</keyword>
<dbReference type="InterPro" id="IPR003018">
    <property type="entry name" value="GAF"/>
</dbReference>
<dbReference type="SUPFAM" id="SSF52540">
    <property type="entry name" value="P-loop containing nucleoside triphosphate hydrolases"/>
    <property type="match status" value="1"/>
</dbReference>
<feature type="domain" description="Sigma-54 factor interaction" evidence="6">
    <location>
        <begin position="354"/>
        <end position="583"/>
    </location>
</feature>
<protein>
    <submittedName>
        <fullName evidence="8">Sigma 54-interacting transcriptional regulator</fullName>
    </submittedName>
</protein>
<keyword evidence="5" id="KW-0804">Transcription</keyword>
<dbReference type="SUPFAM" id="SSF46689">
    <property type="entry name" value="Homeodomain-like"/>
    <property type="match status" value="1"/>
</dbReference>
<dbReference type="InterPro" id="IPR000014">
    <property type="entry name" value="PAS"/>
</dbReference>
<dbReference type="PANTHER" id="PTHR32071:SF57">
    <property type="entry name" value="C4-DICARBOXYLATE TRANSPORT TRANSCRIPTIONAL REGULATORY PROTEIN DCTD"/>
    <property type="match status" value="1"/>
</dbReference>
<dbReference type="Pfam" id="PF25601">
    <property type="entry name" value="AAA_lid_14"/>
    <property type="match status" value="1"/>
</dbReference>
<dbReference type="Gene3D" id="3.30.450.20">
    <property type="entry name" value="PAS domain"/>
    <property type="match status" value="1"/>
</dbReference>
<keyword evidence="2" id="KW-0067">ATP-binding</keyword>
<accession>A0A8J7W2L3</accession>
<dbReference type="InterPro" id="IPR003593">
    <property type="entry name" value="AAA+_ATPase"/>
</dbReference>
<organism evidence="8 9">
    <name type="scientific">Sinanaerobacter chloroacetimidivorans</name>
    <dbReference type="NCBI Taxonomy" id="2818044"/>
    <lineage>
        <taxon>Bacteria</taxon>
        <taxon>Bacillati</taxon>
        <taxon>Bacillota</taxon>
        <taxon>Clostridia</taxon>
        <taxon>Peptostreptococcales</taxon>
        <taxon>Anaerovoracaceae</taxon>
        <taxon>Sinanaerobacter</taxon>
    </lineage>
</organism>
<dbReference type="PROSITE" id="PS00676">
    <property type="entry name" value="SIGMA54_INTERACT_2"/>
    <property type="match status" value="1"/>
</dbReference>
<dbReference type="Gene3D" id="1.10.8.60">
    <property type="match status" value="1"/>
</dbReference>
<dbReference type="InterPro" id="IPR025943">
    <property type="entry name" value="Sigma_54_int_dom_ATP-bd_2"/>
</dbReference>
<evidence type="ECO:0000256" key="4">
    <source>
        <dbReference type="ARBA" id="ARBA00023125"/>
    </source>
</evidence>
<sequence length="675" mass="76297">MIQFDHEYMERLNAAWEHFIAYKDFDYSFMRPEILESWKRSRDFQVNPYERKTEILNSEDIHARLAANSLLIETVRPYMERLYSIVEGSGFYLMLSDQDGYVLDLVGDRDIIEQGKESLLVIGANRKESFAGTNAIGTCLAMKKPIQIWNGEHYVMSHKRYACSGAPIFNHLGQLIGCLNLTGEFTKIHTHTLGMVLSAVDGISKELKIRNAYEEIEAMSAQRSSILESVSSGLILLNEKNQIIQMNGNAQRMLKLENKNAMGRDIFELISIDEPIHNHFSFSNFDRDVYNKETNIYYVGSMLPPVKFNMSVNFIGRNGSHNKGIVIRLDEPKHINKLVNKIGGFKASYTFDNIIGSSLITKKMIKTCERAALSSSNVLILGESGTGKELVAQAVHNGSTFSKGPFVAINCGALPKGLIESELFGYERGSFTGANKEGNPGKFELADGGTIFLDEIGDMPLDVQVSLLRVLQTKEIVRIGAKYPKKINVRIIAATNRDLSEAIEAKTFREDLFYRLNVLTIHVPPLRDRSNDISELADYFVQTLTQQKNKNIHIAAEVYQVLRQYSWPGNIRELENAIERAINVTDDDEIRLEHLPRHICQGFVPPSVPTPYHVIEEEIPASGLNLKSSGYQLILSSLEKSNGNIKEAAELLGISRRTLYRKMDKYKIDYKNYRG</sequence>
<evidence type="ECO:0000313" key="9">
    <source>
        <dbReference type="Proteomes" id="UP000675664"/>
    </source>
</evidence>
<evidence type="ECO:0000256" key="3">
    <source>
        <dbReference type="ARBA" id="ARBA00023015"/>
    </source>
</evidence>
<dbReference type="PROSITE" id="PS50045">
    <property type="entry name" value="SIGMA54_INTERACT_4"/>
    <property type="match status" value="1"/>
</dbReference>
<dbReference type="PROSITE" id="PS50112">
    <property type="entry name" value="PAS"/>
    <property type="match status" value="1"/>
</dbReference>
<dbReference type="PANTHER" id="PTHR32071">
    <property type="entry name" value="TRANSCRIPTIONAL REGULATORY PROTEIN"/>
    <property type="match status" value="1"/>
</dbReference>
<dbReference type="InterPro" id="IPR013767">
    <property type="entry name" value="PAS_fold"/>
</dbReference>
<keyword evidence="1" id="KW-0547">Nucleotide-binding</keyword>
<name>A0A8J7W2L3_9FIRM</name>
<evidence type="ECO:0000256" key="2">
    <source>
        <dbReference type="ARBA" id="ARBA00022840"/>
    </source>
</evidence>
<comment type="caution">
    <text evidence="8">The sequence shown here is derived from an EMBL/GenBank/DDBJ whole genome shotgun (WGS) entry which is preliminary data.</text>
</comment>
<dbReference type="InterPro" id="IPR002197">
    <property type="entry name" value="HTH_Fis"/>
</dbReference>
<dbReference type="Pfam" id="PF02954">
    <property type="entry name" value="HTH_8"/>
    <property type="match status" value="1"/>
</dbReference>
<dbReference type="InterPro" id="IPR029016">
    <property type="entry name" value="GAF-like_dom_sf"/>
</dbReference>
<dbReference type="Pfam" id="PF01590">
    <property type="entry name" value="GAF"/>
    <property type="match status" value="1"/>
</dbReference>
<dbReference type="GO" id="GO:0043565">
    <property type="term" value="F:sequence-specific DNA binding"/>
    <property type="evidence" value="ECO:0007669"/>
    <property type="project" value="InterPro"/>
</dbReference>
<feature type="domain" description="PAS" evidence="7">
    <location>
        <begin position="219"/>
        <end position="274"/>
    </location>
</feature>
<dbReference type="AlphaFoldDB" id="A0A8J7W2L3"/>
<proteinExistence type="predicted"/>
<dbReference type="InterPro" id="IPR002078">
    <property type="entry name" value="Sigma_54_int"/>
</dbReference>
<evidence type="ECO:0000313" key="8">
    <source>
        <dbReference type="EMBL" id="MBR0599226.1"/>
    </source>
</evidence>
<dbReference type="Gene3D" id="3.30.450.40">
    <property type="match status" value="1"/>
</dbReference>
<dbReference type="SUPFAM" id="SSF55781">
    <property type="entry name" value="GAF domain-like"/>
    <property type="match status" value="1"/>
</dbReference>
<dbReference type="GO" id="GO:0005524">
    <property type="term" value="F:ATP binding"/>
    <property type="evidence" value="ECO:0007669"/>
    <property type="project" value="UniProtKB-KW"/>
</dbReference>
<keyword evidence="9" id="KW-1185">Reference proteome</keyword>
<dbReference type="CDD" id="cd00009">
    <property type="entry name" value="AAA"/>
    <property type="match status" value="1"/>
</dbReference>
<dbReference type="Pfam" id="PF00989">
    <property type="entry name" value="PAS"/>
    <property type="match status" value="1"/>
</dbReference>
<evidence type="ECO:0000256" key="1">
    <source>
        <dbReference type="ARBA" id="ARBA00022741"/>
    </source>
</evidence>
<gene>
    <name evidence="8" type="ORF">KCX82_15150</name>
</gene>
<dbReference type="PROSITE" id="PS00688">
    <property type="entry name" value="SIGMA54_INTERACT_3"/>
    <property type="match status" value="1"/>
</dbReference>